<name>A0A4U6TW51_SETVI</name>
<dbReference type="InterPro" id="IPR002075">
    <property type="entry name" value="NTF2_dom"/>
</dbReference>
<dbReference type="SUPFAM" id="SSF54928">
    <property type="entry name" value="RNA-binding domain, RBD"/>
    <property type="match status" value="1"/>
</dbReference>
<dbReference type="GO" id="GO:0003729">
    <property type="term" value="F:mRNA binding"/>
    <property type="evidence" value="ECO:0007669"/>
    <property type="project" value="TreeGrafter"/>
</dbReference>
<sequence>MDPMEQPEPEIAGHYYALQVGSYFLTGYYNVLANQPHLAIQFYTDNSSVVRLDCETGQWSFGETVEVINDMMMSMNVTKVEVKTANFLESWGGAITLLVTGLVQLKDYPVRKRFVQNIVLAPKKDGYYIFSDIFKLICDEYDNQYHVPDYNCADNMPQVDASYKMAETGSDYLDGEPQEVVTPAENHVQQQYPSEYKSVNVVYDETQSEEHMPSFPSSTDVKQDSSPHPPSPPTLKEEPVEGAPKTYASVLRTKAKATVGTAESQQSQQLAQQVQSVPVHEKSNLDNNRTVSAPDDEEEFISCYVGNLSPSTSVFDLEKVFQAFGRIKPDGVAIRSRKEAGVFFGFVEFEDISGIQNALNASPIELNGRLVHVEERRPNCGFPSGRISCFAGRGRGRDQAGGRYDGEYTNRSKGTGHQKKGGRQYDSYY</sequence>
<evidence type="ECO:0008006" key="8">
    <source>
        <dbReference type="Google" id="ProtNLM"/>
    </source>
</evidence>
<evidence type="ECO:0000313" key="6">
    <source>
        <dbReference type="EMBL" id="TKW05373.1"/>
    </source>
</evidence>
<evidence type="ECO:0000259" key="4">
    <source>
        <dbReference type="PROSITE" id="PS50102"/>
    </source>
</evidence>
<evidence type="ECO:0000313" key="7">
    <source>
        <dbReference type="Proteomes" id="UP000298652"/>
    </source>
</evidence>
<accession>A0A4U6TW51</accession>
<feature type="compositionally biased region" description="Polar residues" evidence="3">
    <location>
        <begin position="215"/>
        <end position="226"/>
    </location>
</feature>
<dbReference type="SMART" id="SM00360">
    <property type="entry name" value="RRM"/>
    <property type="match status" value="1"/>
</dbReference>
<dbReference type="PANTHER" id="PTHR10693:SF22">
    <property type="entry name" value="OS04G0510500 PROTEIN"/>
    <property type="match status" value="1"/>
</dbReference>
<dbReference type="Proteomes" id="UP000298652">
    <property type="component" value="Chromosome 7"/>
</dbReference>
<dbReference type="PROSITE" id="PS50177">
    <property type="entry name" value="NTF2_DOMAIN"/>
    <property type="match status" value="1"/>
</dbReference>
<feature type="compositionally biased region" description="Basic and acidic residues" evidence="3">
    <location>
        <begin position="395"/>
        <end position="410"/>
    </location>
</feature>
<dbReference type="InterPro" id="IPR012677">
    <property type="entry name" value="Nucleotide-bd_a/b_plait_sf"/>
</dbReference>
<keyword evidence="7" id="KW-1185">Reference proteome</keyword>
<dbReference type="Gene3D" id="3.10.450.50">
    <property type="match status" value="1"/>
</dbReference>
<evidence type="ECO:0000256" key="1">
    <source>
        <dbReference type="ARBA" id="ARBA00022884"/>
    </source>
</evidence>
<dbReference type="EMBL" id="CM016558">
    <property type="protein sequence ID" value="TKW05373.1"/>
    <property type="molecule type" value="Genomic_DNA"/>
</dbReference>
<dbReference type="AlphaFoldDB" id="A0A4U6TW51"/>
<feature type="domain" description="NTF2" evidence="5">
    <location>
        <begin position="20"/>
        <end position="136"/>
    </location>
</feature>
<feature type="domain" description="RRM" evidence="4">
    <location>
        <begin position="301"/>
        <end position="378"/>
    </location>
</feature>
<reference evidence="6" key="1">
    <citation type="submission" date="2019-03" db="EMBL/GenBank/DDBJ databases">
        <title>WGS assembly of Setaria viridis.</title>
        <authorList>
            <person name="Huang P."/>
            <person name="Jenkins J."/>
            <person name="Grimwood J."/>
            <person name="Barry K."/>
            <person name="Healey A."/>
            <person name="Mamidi S."/>
            <person name="Sreedasyam A."/>
            <person name="Shu S."/>
            <person name="Feldman M."/>
            <person name="Wu J."/>
            <person name="Yu Y."/>
            <person name="Chen C."/>
            <person name="Johnson J."/>
            <person name="Rokhsar D."/>
            <person name="Baxter I."/>
            <person name="Schmutz J."/>
            <person name="Brutnell T."/>
            <person name="Kellogg E."/>
        </authorList>
    </citation>
    <scope>NUCLEOTIDE SEQUENCE [LARGE SCALE GENOMIC DNA]</scope>
</reference>
<gene>
    <name evidence="6" type="ORF">SEVIR_7G171400v2</name>
</gene>
<dbReference type="CDD" id="cd00780">
    <property type="entry name" value="NTF2"/>
    <property type="match status" value="1"/>
</dbReference>
<evidence type="ECO:0000259" key="5">
    <source>
        <dbReference type="PROSITE" id="PS50177"/>
    </source>
</evidence>
<dbReference type="PROSITE" id="PS50102">
    <property type="entry name" value="RRM"/>
    <property type="match status" value="1"/>
</dbReference>
<dbReference type="InterPro" id="IPR035979">
    <property type="entry name" value="RBD_domain_sf"/>
</dbReference>
<feature type="region of interest" description="Disordered" evidence="3">
    <location>
        <begin position="258"/>
        <end position="292"/>
    </location>
</feature>
<dbReference type="GO" id="GO:0005829">
    <property type="term" value="C:cytosol"/>
    <property type="evidence" value="ECO:0007669"/>
    <property type="project" value="TreeGrafter"/>
</dbReference>
<feature type="region of interest" description="Disordered" evidence="3">
    <location>
        <begin position="204"/>
        <end position="242"/>
    </location>
</feature>
<dbReference type="GO" id="GO:1990904">
    <property type="term" value="C:ribonucleoprotein complex"/>
    <property type="evidence" value="ECO:0007669"/>
    <property type="project" value="TreeGrafter"/>
</dbReference>
<evidence type="ECO:0000256" key="2">
    <source>
        <dbReference type="PROSITE-ProRule" id="PRU00176"/>
    </source>
</evidence>
<feature type="region of interest" description="Disordered" evidence="3">
    <location>
        <begin position="393"/>
        <end position="429"/>
    </location>
</feature>
<dbReference type="PANTHER" id="PTHR10693">
    <property type="entry name" value="RAS GTPASE-ACTIVATING PROTEIN-BINDING PROTEIN"/>
    <property type="match status" value="1"/>
</dbReference>
<dbReference type="InterPro" id="IPR000504">
    <property type="entry name" value="RRM_dom"/>
</dbReference>
<dbReference type="Gene3D" id="3.30.70.330">
    <property type="match status" value="1"/>
</dbReference>
<feature type="compositionally biased region" description="Low complexity" evidence="3">
    <location>
        <begin position="264"/>
        <end position="278"/>
    </location>
</feature>
<keyword evidence="1 2" id="KW-0694">RNA-binding</keyword>
<dbReference type="Gramene" id="TKW05373">
    <property type="protein sequence ID" value="TKW05373"/>
    <property type="gene ID" value="SEVIR_7G171400v2"/>
</dbReference>
<organism evidence="6 7">
    <name type="scientific">Setaria viridis</name>
    <name type="common">Green bristlegrass</name>
    <name type="synonym">Setaria italica subsp. viridis</name>
    <dbReference type="NCBI Taxonomy" id="4556"/>
    <lineage>
        <taxon>Eukaryota</taxon>
        <taxon>Viridiplantae</taxon>
        <taxon>Streptophyta</taxon>
        <taxon>Embryophyta</taxon>
        <taxon>Tracheophyta</taxon>
        <taxon>Spermatophyta</taxon>
        <taxon>Magnoliopsida</taxon>
        <taxon>Liliopsida</taxon>
        <taxon>Poales</taxon>
        <taxon>Poaceae</taxon>
        <taxon>PACMAD clade</taxon>
        <taxon>Panicoideae</taxon>
        <taxon>Panicodae</taxon>
        <taxon>Paniceae</taxon>
        <taxon>Cenchrinae</taxon>
        <taxon>Setaria</taxon>
    </lineage>
</organism>
<dbReference type="OMA" id="CDEYDYY"/>
<proteinExistence type="predicted"/>
<evidence type="ECO:0000256" key="3">
    <source>
        <dbReference type="SAM" id="MobiDB-lite"/>
    </source>
</evidence>
<dbReference type="SUPFAM" id="SSF54427">
    <property type="entry name" value="NTF2-like"/>
    <property type="match status" value="1"/>
</dbReference>
<protein>
    <recommendedName>
        <fullName evidence="8">RRM domain-containing protein</fullName>
    </recommendedName>
</protein>
<dbReference type="Pfam" id="PF02136">
    <property type="entry name" value="NTF2"/>
    <property type="match status" value="1"/>
</dbReference>
<dbReference type="InterPro" id="IPR032710">
    <property type="entry name" value="NTF2-like_dom_sf"/>
</dbReference>
<dbReference type="InterPro" id="IPR039539">
    <property type="entry name" value="Ras_GTPase_bind_prot"/>
</dbReference>
<dbReference type="Pfam" id="PF00076">
    <property type="entry name" value="RRM_1"/>
    <property type="match status" value="1"/>
</dbReference>
<dbReference type="InterPro" id="IPR018222">
    <property type="entry name" value="Nuclear_transport_factor_2_euk"/>
</dbReference>
<dbReference type="CDD" id="cd00590">
    <property type="entry name" value="RRM_SF"/>
    <property type="match status" value="1"/>
</dbReference>